<dbReference type="EMBL" id="KV918763">
    <property type="protein sequence ID" value="OSX81289.1"/>
    <property type="molecule type" value="Genomic_DNA"/>
</dbReference>
<dbReference type="Proteomes" id="UP000218209">
    <property type="component" value="Unassembled WGS sequence"/>
</dbReference>
<feature type="region of interest" description="Disordered" evidence="1">
    <location>
        <begin position="234"/>
        <end position="330"/>
    </location>
</feature>
<name>A0A1X6PKB9_PORUM</name>
<feature type="compositionally biased region" description="Low complexity" evidence="1">
    <location>
        <begin position="22"/>
        <end position="31"/>
    </location>
</feature>
<evidence type="ECO:0000313" key="3">
    <source>
        <dbReference type="Proteomes" id="UP000218209"/>
    </source>
</evidence>
<keyword evidence="3" id="KW-1185">Reference proteome</keyword>
<protein>
    <submittedName>
        <fullName evidence="2">Uncharacterized protein</fullName>
    </submittedName>
</protein>
<sequence>MDEAAEPSRPLAHSPRAPPAPAALTVLPTAADRSGEVGLETPAAVLSGPRRLHPPSPSVRALSAEAARRAALSATAAQATATAAAGVAGRVAAAAVTTSRAASRRRTRGIGTLEADLHAGEDAWAGVSTGPARGTRAGEAYLPAVPLQLLRDEATDRATLAALCAERTIPSGENDSLRSLKTSLLRFNALSSTVNGARMLTTMAFVRGEAQLGRGALTDYQAAVAHPEGVMVDGAANPSAADAHRRQPPPISLFGDTPAPLAPSPTPPPPPSATLRTPGAPTWRGAGAPPSPNIPSRSASRAASLPTTTPSSLPVAPSDGAAMQHSAAPR</sequence>
<feature type="compositionally biased region" description="Pro residues" evidence="1">
    <location>
        <begin position="260"/>
        <end position="272"/>
    </location>
</feature>
<proteinExistence type="predicted"/>
<accession>A0A1X6PKB9</accession>
<gene>
    <name evidence="2" type="ORF">BU14_0022s0010</name>
</gene>
<evidence type="ECO:0000256" key="1">
    <source>
        <dbReference type="SAM" id="MobiDB-lite"/>
    </source>
</evidence>
<organism evidence="2 3">
    <name type="scientific">Porphyra umbilicalis</name>
    <name type="common">Purple laver</name>
    <name type="synonym">Red alga</name>
    <dbReference type="NCBI Taxonomy" id="2786"/>
    <lineage>
        <taxon>Eukaryota</taxon>
        <taxon>Rhodophyta</taxon>
        <taxon>Bangiophyceae</taxon>
        <taxon>Bangiales</taxon>
        <taxon>Bangiaceae</taxon>
        <taxon>Porphyra</taxon>
    </lineage>
</organism>
<feature type="compositionally biased region" description="Low complexity" evidence="1">
    <location>
        <begin position="294"/>
        <end position="318"/>
    </location>
</feature>
<feature type="region of interest" description="Disordered" evidence="1">
    <location>
        <begin position="1"/>
        <end position="61"/>
    </location>
</feature>
<dbReference type="AlphaFoldDB" id="A0A1X6PKB9"/>
<reference evidence="2 3" key="1">
    <citation type="submission" date="2017-03" db="EMBL/GenBank/DDBJ databases">
        <title>WGS assembly of Porphyra umbilicalis.</title>
        <authorList>
            <person name="Brawley S.H."/>
            <person name="Blouin N.A."/>
            <person name="Ficko-Blean E."/>
            <person name="Wheeler G.L."/>
            <person name="Lohr M."/>
            <person name="Goodson H.V."/>
            <person name="Jenkins J.W."/>
            <person name="Blaby-Haas C.E."/>
            <person name="Helliwell K.E."/>
            <person name="Chan C."/>
            <person name="Marriage T."/>
            <person name="Bhattacharya D."/>
            <person name="Klein A.S."/>
            <person name="Badis Y."/>
            <person name="Brodie J."/>
            <person name="Cao Y."/>
            <person name="Collen J."/>
            <person name="Dittami S.M."/>
            <person name="Gachon C.M."/>
            <person name="Green B.R."/>
            <person name="Karpowicz S."/>
            <person name="Kim J.W."/>
            <person name="Kudahl U."/>
            <person name="Lin S."/>
            <person name="Michel G."/>
            <person name="Mittag M."/>
            <person name="Olson B.J."/>
            <person name="Pangilinan J."/>
            <person name="Peng Y."/>
            <person name="Qiu H."/>
            <person name="Shu S."/>
            <person name="Singer J.T."/>
            <person name="Smith A.G."/>
            <person name="Sprecher B.N."/>
            <person name="Wagner V."/>
            <person name="Wang W."/>
            <person name="Wang Z.-Y."/>
            <person name="Yan J."/>
            <person name="Yarish C."/>
            <person name="Zoeuner-Riek S."/>
            <person name="Zhuang Y."/>
            <person name="Zou Y."/>
            <person name="Lindquist E.A."/>
            <person name="Grimwood J."/>
            <person name="Barry K."/>
            <person name="Rokhsar D.S."/>
            <person name="Schmutz J."/>
            <person name="Stiller J.W."/>
            <person name="Grossman A.R."/>
            <person name="Prochnik S.E."/>
        </authorList>
    </citation>
    <scope>NUCLEOTIDE SEQUENCE [LARGE SCALE GENOMIC DNA]</scope>
    <source>
        <strain evidence="2">4086291</strain>
    </source>
</reference>
<evidence type="ECO:0000313" key="2">
    <source>
        <dbReference type="EMBL" id="OSX81289.1"/>
    </source>
</evidence>